<organism evidence="2 3">
    <name type="scientific">Polyporus arcularius HHB13444</name>
    <dbReference type="NCBI Taxonomy" id="1314778"/>
    <lineage>
        <taxon>Eukaryota</taxon>
        <taxon>Fungi</taxon>
        <taxon>Dikarya</taxon>
        <taxon>Basidiomycota</taxon>
        <taxon>Agaricomycotina</taxon>
        <taxon>Agaricomycetes</taxon>
        <taxon>Polyporales</taxon>
        <taxon>Polyporaceae</taxon>
        <taxon>Polyporus</taxon>
    </lineage>
</organism>
<keyword evidence="1" id="KW-1133">Transmembrane helix</keyword>
<keyword evidence="3" id="KW-1185">Reference proteome</keyword>
<gene>
    <name evidence="2" type="ORF">K466DRAFT_601544</name>
</gene>
<keyword evidence="1" id="KW-0812">Transmembrane</keyword>
<protein>
    <submittedName>
        <fullName evidence="2">Uncharacterized protein</fullName>
    </submittedName>
</protein>
<keyword evidence="1" id="KW-0472">Membrane</keyword>
<dbReference type="Proteomes" id="UP000308197">
    <property type="component" value="Unassembled WGS sequence"/>
</dbReference>
<evidence type="ECO:0000313" key="2">
    <source>
        <dbReference type="EMBL" id="TFK85004.1"/>
    </source>
</evidence>
<evidence type="ECO:0000313" key="3">
    <source>
        <dbReference type="Proteomes" id="UP000308197"/>
    </source>
</evidence>
<dbReference type="EMBL" id="ML211280">
    <property type="protein sequence ID" value="TFK85004.1"/>
    <property type="molecule type" value="Genomic_DNA"/>
</dbReference>
<sequence>MVDPTEYVSFSILTVSPFELFLLTANACVLDVLFGLLDPHEVMRFHRVSQRTAAAVQFYMKRAWDLDTYLHRWFDPPLVHDFYDRLDENNAIVSGSAVLRFLQRAAPYPNSDLDVYVPLPGLLDMGRWLQQIGYRYKPRGGGPLLLFDVAALTLPSRWMVSRKNAPQSYNTLMFPTLYEVFDFERPEDPVRSRVQVIAVEGDPREHVLTFHSTVVMNFFTGTYVASLFPMSTFHAYIAWACRSSGYADYRSTASWEAKYRKRGWRVVRHWQTADSENFGELDGLRTIADGNTWFLELTSEEDRKKVREERELQDLGFEIVTAARGPTCVGTCMTIAPPFTVSACAFVDDNEYDDEWPYGGTLETFATFGA</sequence>
<evidence type="ECO:0000256" key="1">
    <source>
        <dbReference type="SAM" id="Phobius"/>
    </source>
</evidence>
<proteinExistence type="predicted"/>
<feature type="transmembrane region" description="Helical" evidence="1">
    <location>
        <begin position="20"/>
        <end position="37"/>
    </location>
</feature>
<reference evidence="2 3" key="1">
    <citation type="journal article" date="2019" name="Nat. Ecol. Evol.">
        <title>Megaphylogeny resolves global patterns of mushroom evolution.</title>
        <authorList>
            <person name="Varga T."/>
            <person name="Krizsan K."/>
            <person name="Foldi C."/>
            <person name="Dima B."/>
            <person name="Sanchez-Garcia M."/>
            <person name="Sanchez-Ramirez S."/>
            <person name="Szollosi G.J."/>
            <person name="Szarkandi J.G."/>
            <person name="Papp V."/>
            <person name="Albert L."/>
            <person name="Andreopoulos W."/>
            <person name="Angelini C."/>
            <person name="Antonin V."/>
            <person name="Barry K.W."/>
            <person name="Bougher N.L."/>
            <person name="Buchanan P."/>
            <person name="Buyck B."/>
            <person name="Bense V."/>
            <person name="Catcheside P."/>
            <person name="Chovatia M."/>
            <person name="Cooper J."/>
            <person name="Damon W."/>
            <person name="Desjardin D."/>
            <person name="Finy P."/>
            <person name="Geml J."/>
            <person name="Haridas S."/>
            <person name="Hughes K."/>
            <person name="Justo A."/>
            <person name="Karasinski D."/>
            <person name="Kautmanova I."/>
            <person name="Kiss B."/>
            <person name="Kocsube S."/>
            <person name="Kotiranta H."/>
            <person name="LaButti K.M."/>
            <person name="Lechner B.E."/>
            <person name="Liimatainen K."/>
            <person name="Lipzen A."/>
            <person name="Lukacs Z."/>
            <person name="Mihaltcheva S."/>
            <person name="Morgado L.N."/>
            <person name="Niskanen T."/>
            <person name="Noordeloos M.E."/>
            <person name="Ohm R.A."/>
            <person name="Ortiz-Santana B."/>
            <person name="Ovrebo C."/>
            <person name="Racz N."/>
            <person name="Riley R."/>
            <person name="Savchenko A."/>
            <person name="Shiryaev A."/>
            <person name="Soop K."/>
            <person name="Spirin V."/>
            <person name="Szebenyi C."/>
            <person name="Tomsovsky M."/>
            <person name="Tulloss R.E."/>
            <person name="Uehling J."/>
            <person name="Grigoriev I.V."/>
            <person name="Vagvolgyi C."/>
            <person name="Papp T."/>
            <person name="Martin F.M."/>
            <person name="Miettinen O."/>
            <person name="Hibbett D.S."/>
            <person name="Nagy L.G."/>
        </authorList>
    </citation>
    <scope>NUCLEOTIDE SEQUENCE [LARGE SCALE GENOMIC DNA]</scope>
    <source>
        <strain evidence="2 3">HHB13444</strain>
    </source>
</reference>
<dbReference type="AlphaFoldDB" id="A0A5C3P5S1"/>
<name>A0A5C3P5S1_9APHY</name>
<accession>A0A5C3P5S1</accession>
<dbReference type="InParanoid" id="A0A5C3P5S1"/>
<dbReference type="STRING" id="1314778.A0A5C3P5S1"/>